<evidence type="ECO:0000313" key="1">
    <source>
        <dbReference type="EMBL" id="MBP2058141.1"/>
    </source>
</evidence>
<dbReference type="InterPro" id="IPR015046">
    <property type="entry name" value="LciA_Immunity-like"/>
</dbReference>
<dbReference type="EMBL" id="JAGGLU010000006">
    <property type="protein sequence ID" value="MBP2058141.1"/>
    <property type="molecule type" value="Genomic_DNA"/>
</dbReference>
<evidence type="ECO:0008006" key="3">
    <source>
        <dbReference type="Google" id="ProtNLM"/>
    </source>
</evidence>
<evidence type="ECO:0000313" key="2">
    <source>
        <dbReference type="Proteomes" id="UP001519292"/>
    </source>
</evidence>
<sequence length="102" mass="11794">MEDKLSKTVKQFTSVTAKQSSIRENNIYLLNLLKKTEEKLSKNPVNDTDIARYLYQEINTTCLVNKIKLTNKELALLDKIKEISQQDGWLGRLNSFNTTNGW</sequence>
<accession>A0ABS4MFM4</accession>
<gene>
    <name evidence="1" type="ORF">J2Z60_001318</name>
</gene>
<dbReference type="Pfam" id="PF08951">
    <property type="entry name" value="EntA_Immun"/>
    <property type="match status" value="1"/>
</dbReference>
<dbReference type="RefSeq" id="WP_209686884.1">
    <property type="nucleotide sequence ID" value="NZ_JAGGLU010000006.1"/>
</dbReference>
<name>A0ABS4MFM4_9LACO</name>
<dbReference type="Gene3D" id="1.20.1440.140">
    <property type="match status" value="1"/>
</dbReference>
<reference evidence="1 2" key="1">
    <citation type="submission" date="2021-03" db="EMBL/GenBank/DDBJ databases">
        <title>Genomic Encyclopedia of Type Strains, Phase IV (KMG-IV): sequencing the most valuable type-strain genomes for metagenomic binning, comparative biology and taxonomic classification.</title>
        <authorList>
            <person name="Goeker M."/>
        </authorList>
    </citation>
    <scope>NUCLEOTIDE SEQUENCE [LARGE SCALE GENOMIC DNA]</scope>
    <source>
        <strain evidence="1 2">DSM 101872</strain>
    </source>
</reference>
<protein>
    <recommendedName>
        <fullName evidence="3">Bacteriocin immunity protein</fullName>
    </recommendedName>
</protein>
<comment type="caution">
    <text evidence="1">The sequence shown here is derived from an EMBL/GenBank/DDBJ whole genome shotgun (WGS) entry which is preliminary data.</text>
</comment>
<organism evidence="1 2">
    <name type="scientific">Lactobacillus colini</name>
    <dbReference type="NCBI Taxonomy" id="1819254"/>
    <lineage>
        <taxon>Bacteria</taxon>
        <taxon>Bacillati</taxon>
        <taxon>Bacillota</taxon>
        <taxon>Bacilli</taxon>
        <taxon>Lactobacillales</taxon>
        <taxon>Lactobacillaceae</taxon>
        <taxon>Lactobacillus</taxon>
    </lineage>
</organism>
<keyword evidence="2" id="KW-1185">Reference proteome</keyword>
<dbReference type="Proteomes" id="UP001519292">
    <property type="component" value="Unassembled WGS sequence"/>
</dbReference>
<dbReference type="InterPro" id="IPR053739">
    <property type="entry name" value="Bact_Immunity_Domain_sf"/>
</dbReference>
<proteinExistence type="predicted"/>